<accession>A0AAV5FL90</accession>
<feature type="compositionally biased region" description="Basic residues" evidence="2">
    <location>
        <begin position="12"/>
        <end position="27"/>
    </location>
</feature>
<evidence type="ECO:0000256" key="2">
    <source>
        <dbReference type="SAM" id="MobiDB-lite"/>
    </source>
</evidence>
<evidence type="ECO:0000256" key="1">
    <source>
        <dbReference type="ARBA" id="ARBA00022729"/>
    </source>
</evidence>
<dbReference type="InterPro" id="IPR040361">
    <property type="entry name" value="TPD1"/>
</dbReference>
<feature type="compositionally biased region" description="Basic and acidic residues" evidence="2">
    <location>
        <begin position="136"/>
        <end position="151"/>
    </location>
</feature>
<dbReference type="EMBL" id="BQKI01000088">
    <property type="protein sequence ID" value="GJN35382.1"/>
    <property type="molecule type" value="Genomic_DNA"/>
</dbReference>
<comment type="caution">
    <text evidence="3">The sequence shown here is derived from an EMBL/GenBank/DDBJ whole genome shotgun (WGS) entry which is preliminary data.</text>
</comment>
<proteinExistence type="predicted"/>
<protein>
    <submittedName>
        <fullName evidence="3">Uncharacterized protein</fullName>
    </submittedName>
</protein>
<reference evidence="3" key="2">
    <citation type="submission" date="2021-12" db="EMBL/GenBank/DDBJ databases">
        <title>Resequencing data analysis of finger millet.</title>
        <authorList>
            <person name="Hatakeyama M."/>
            <person name="Aluri S."/>
            <person name="Balachadran M.T."/>
            <person name="Sivarajan S.R."/>
            <person name="Poveda L."/>
            <person name="Shimizu-Inatsugi R."/>
            <person name="Schlapbach R."/>
            <person name="Sreeman S.M."/>
            <person name="Shimizu K.K."/>
        </authorList>
    </citation>
    <scope>NUCLEOTIDE SEQUENCE</scope>
</reference>
<name>A0AAV5FL90_ELECO</name>
<dbReference type="Proteomes" id="UP001054889">
    <property type="component" value="Unassembled WGS sequence"/>
</dbReference>
<feature type="compositionally biased region" description="Low complexity" evidence="2">
    <location>
        <begin position="55"/>
        <end position="67"/>
    </location>
</feature>
<feature type="compositionally biased region" description="Basic residues" evidence="2">
    <location>
        <begin position="167"/>
        <end position="182"/>
    </location>
</feature>
<keyword evidence="1" id="KW-0732">Signal</keyword>
<reference evidence="3" key="1">
    <citation type="journal article" date="2018" name="DNA Res.">
        <title>Multiple hybrid de novo genome assembly of finger millet, an orphan allotetraploid crop.</title>
        <authorList>
            <person name="Hatakeyama M."/>
            <person name="Aluri S."/>
            <person name="Balachadran M.T."/>
            <person name="Sivarajan S.R."/>
            <person name="Patrignani A."/>
            <person name="Gruter S."/>
            <person name="Poveda L."/>
            <person name="Shimizu-Inatsugi R."/>
            <person name="Baeten J."/>
            <person name="Francoijs K.J."/>
            <person name="Nataraja K.N."/>
            <person name="Reddy Y.A.N."/>
            <person name="Phadnis S."/>
            <person name="Ravikumar R.L."/>
            <person name="Schlapbach R."/>
            <person name="Sreeman S.M."/>
            <person name="Shimizu K.K."/>
        </authorList>
    </citation>
    <scope>NUCLEOTIDE SEQUENCE</scope>
</reference>
<feature type="region of interest" description="Disordered" evidence="2">
    <location>
        <begin position="1"/>
        <end position="187"/>
    </location>
</feature>
<evidence type="ECO:0000313" key="3">
    <source>
        <dbReference type="EMBL" id="GJN35382.1"/>
    </source>
</evidence>
<feature type="compositionally biased region" description="Low complexity" evidence="2">
    <location>
        <begin position="118"/>
        <end position="127"/>
    </location>
</feature>
<gene>
    <name evidence="3" type="primary">gb24153</name>
    <name evidence="3" type="ORF">PR202_gb24153</name>
</gene>
<dbReference type="Pfam" id="PF24068">
    <property type="entry name" value="TPD1_C"/>
    <property type="match status" value="1"/>
</dbReference>
<dbReference type="AlphaFoldDB" id="A0AAV5FL90"/>
<keyword evidence="4" id="KW-1185">Reference proteome</keyword>
<evidence type="ECO:0000313" key="4">
    <source>
        <dbReference type="Proteomes" id="UP001054889"/>
    </source>
</evidence>
<sequence length="245" mass="26322">MGPMLCAPPATCRKRREKEARRKRKGRLVAVASVGKRCSSPSLLPPSDPPRNDLASVRTTTVATSRSRGGRRDPATASLRSKRRGRGTAAGARSRRSGPRGREAWRPALGQGGRRGRGTAAGAWPRRSGGAPVGEEEGRGDRRSAEEERAGRSGGGGAPVGEEERLGRKRDRGGKREQKKKVSLNGEPEFRVTIKNECSCPQADVKVLCDGVDTLEEIGLSKIRPLDDKDFPAVSATPKVEKKLS</sequence>
<organism evidence="3 4">
    <name type="scientific">Eleusine coracana subsp. coracana</name>
    <dbReference type="NCBI Taxonomy" id="191504"/>
    <lineage>
        <taxon>Eukaryota</taxon>
        <taxon>Viridiplantae</taxon>
        <taxon>Streptophyta</taxon>
        <taxon>Embryophyta</taxon>
        <taxon>Tracheophyta</taxon>
        <taxon>Spermatophyta</taxon>
        <taxon>Magnoliopsida</taxon>
        <taxon>Liliopsida</taxon>
        <taxon>Poales</taxon>
        <taxon>Poaceae</taxon>
        <taxon>PACMAD clade</taxon>
        <taxon>Chloridoideae</taxon>
        <taxon>Cynodonteae</taxon>
        <taxon>Eleusininae</taxon>
        <taxon>Eleusine</taxon>
    </lineage>
</organism>